<keyword evidence="3" id="KW-1185">Reference proteome</keyword>
<feature type="domain" description="Reverse transcriptase Ty1/copia-type" evidence="1">
    <location>
        <begin position="40"/>
        <end position="110"/>
    </location>
</feature>
<gene>
    <name evidence="2" type="ORF">CXB51_007487</name>
</gene>
<proteinExistence type="predicted"/>
<evidence type="ECO:0000259" key="1">
    <source>
        <dbReference type="Pfam" id="PF07727"/>
    </source>
</evidence>
<name>A0A8J6D2K5_9ROSI</name>
<dbReference type="OrthoDB" id="547913at2759"/>
<dbReference type="Proteomes" id="UP000701853">
    <property type="component" value="Chromosome 4"/>
</dbReference>
<reference evidence="2 3" key="1">
    <citation type="journal article" date="2021" name="bioRxiv">
        <title>The Gossypium anomalum genome as a resource for cotton improvement and evolutionary analysis of hybrid incompatibility.</title>
        <authorList>
            <person name="Grover C.E."/>
            <person name="Yuan D."/>
            <person name="Arick M.A."/>
            <person name="Miller E.R."/>
            <person name="Hu G."/>
            <person name="Peterson D.G."/>
            <person name="Wendel J.F."/>
            <person name="Udall J.A."/>
        </authorList>
    </citation>
    <scope>NUCLEOTIDE SEQUENCE [LARGE SCALE GENOMIC DNA]</scope>
    <source>
        <strain evidence="2">JFW-Udall</strain>
        <tissue evidence="2">Leaf</tissue>
    </source>
</reference>
<evidence type="ECO:0000313" key="3">
    <source>
        <dbReference type="Proteomes" id="UP000701853"/>
    </source>
</evidence>
<protein>
    <recommendedName>
        <fullName evidence="1">Reverse transcriptase Ty1/copia-type domain-containing protein</fullName>
    </recommendedName>
</protein>
<comment type="caution">
    <text evidence="2">The sequence shown here is derived from an EMBL/GenBank/DDBJ whole genome shotgun (WGS) entry which is preliminary data.</text>
</comment>
<dbReference type="PANTHER" id="PTHR11439">
    <property type="entry name" value="GAG-POL-RELATED RETROTRANSPOSON"/>
    <property type="match status" value="1"/>
</dbReference>
<dbReference type="EMBL" id="JAHUZN010000004">
    <property type="protein sequence ID" value="KAG8496342.1"/>
    <property type="molecule type" value="Genomic_DNA"/>
</dbReference>
<accession>A0A8J6D2K5</accession>
<dbReference type="InterPro" id="IPR013103">
    <property type="entry name" value="RVT_2"/>
</dbReference>
<dbReference type="CDD" id="cd09272">
    <property type="entry name" value="RNase_HI_RT_Ty1"/>
    <property type="match status" value="1"/>
</dbReference>
<dbReference type="PANTHER" id="PTHR11439:SF491">
    <property type="entry name" value="INTEGRASE CATALYTIC DOMAIN-CONTAINING PROTEIN"/>
    <property type="match status" value="1"/>
</dbReference>
<dbReference type="AlphaFoldDB" id="A0A8J6D2K5"/>
<organism evidence="2 3">
    <name type="scientific">Gossypium anomalum</name>
    <dbReference type="NCBI Taxonomy" id="47600"/>
    <lineage>
        <taxon>Eukaryota</taxon>
        <taxon>Viridiplantae</taxon>
        <taxon>Streptophyta</taxon>
        <taxon>Embryophyta</taxon>
        <taxon>Tracheophyta</taxon>
        <taxon>Spermatophyta</taxon>
        <taxon>Magnoliopsida</taxon>
        <taxon>eudicotyledons</taxon>
        <taxon>Gunneridae</taxon>
        <taxon>Pentapetalae</taxon>
        <taxon>rosids</taxon>
        <taxon>malvids</taxon>
        <taxon>Malvales</taxon>
        <taxon>Malvaceae</taxon>
        <taxon>Malvoideae</taxon>
        <taxon>Gossypium</taxon>
    </lineage>
</organism>
<sequence length="362" mass="41010">MAEDINANQEPFNYSEAISCEDSEKWMFAIQKEMESLHKNKTWNLVKLPKGRKTVFCKWVFKKKEGTLGVEEPRYKARLVAKGYSQIPRVDFTYVFSPVVKHSSIRALLAAKDKGEIRKVKVQLNEEFEMKDLGPAKKILGMESAKPVSTPLAAHFRLSSALSPQSDDEIEYMSHVPYSSTVGSLMYAMVCSRPDLSYAVSAFGRTEDRVIGYVDADFAGDLDRRRSLTGYVFTIRDCAISWKATLQTIVALSTTEAEYMAITEACKEAIWLKGLFSELNEDLQISTVFCGSQSAIFLTKDQMFYERTKHIDVRYHFVRDIIARGDIVVSKISTHENPANMMTKSLPITKFEHCLDLVGVHC</sequence>
<evidence type="ECO:0000313" key="2">
    <source>
        <dbReference type="EMBL" id="KAG8496342.1"/>
    </source>
</evidence>
<dbReference type="Pfam" id="PF07727">
    <property type="entry name" value="RVT_2"/>
    <property type="match status" value="1"/>
</dbReference>